<reference evidence="3 4" key="1">
    <citation type="submission" date="2020-06" db="EMBL/GenBank/DDBJ databases">
        <title>Sulfitobacter algicola sp. nov., isolated from green algae.</title>
        <authorList>
            <person name="Wang C."/>
        </authorList>
    </citation>
    <scope>NUCLEOTIDE SEQUENCE [LARGE SCALE GENOMIC DNA]</scope>
    <source>
        <strain evidence="3 4">1151</strain>
    </source>
</reference>
<keyword evidence="1" id="KW-0175">Coiled coil</keyword>
<dbReference type="PANTHER" id="PTHR30469:SF15">
    <property type="entry name" value="HLYD FAMILY OF SECRETION PROTEINS"/>
    <property type="match status" value="1"/>
</dbReference>
<dbReference type="EMBL" id="JABUFE010000006">
    <property type="protein sequence ID" value="NSX55405.1"/>
    <property type="molecule type" value="Genomic_DNA"/>
</dbReference>
<dbReference type="Gene3D" id="1.10.287.470">
    <property type="entry name" value="Helix hairpin bin"/>
    <property type="match status" value="1"/>
</dbReference>
<name>A0ABX2IWD4_9RHOB</name>
<keyword evidence="4" id="KW-1185">Reference proteome</keyword>
<evidence type="ECO:0000313" key="4">
    <source>
        <dbReference type="Proteomes" id="UP000777935"/>
    </source>
</evidence>
<dbReference type="Proteomes" id="UP000777935">
    <property type="component" value="Unassembled WGS sequence"/>
</dbReference>
<dbReference type="Pfam" id="PF25917">
    <property type="entry name" value="BSH_RND"/>
    <property type="match status" value="1"/>
</dbReference>
<proteinExistence type="predicted"/>
<protein>
    <submittedName>
        <fullName evidence="3">HlyD family efflux transporter periplasmic adaptor subunit</fullName>
    </submittedName>
</protein>
<organism evidence="3 4">
    <name type="scientific">Parasulfitobacter algicola</name>
    <dbReference type="NCBI Taxonomy" id="2614809"/>
    <lineage>
        <taxon>Bacteria</taxon>
        <taxon>Pseudomonadati</taxon>
        <taxon>Pseudomonadota</taxon>
        <taxon>Alphaproteobacteria</taxon>
        <taxon>Rhodobacterales</taxon>
        <taxon>Roseobacteraceae</taxon>
        <taxon>Parasulfitobacter</taxon>
    </lineage>
</organism>
<evidence type="ECO:0000256" key="1">
    <source>
        <dbReference type="SAM" id="Coils"/>
    </source>
</evidence>
<evidence type="ECO:0000313" key="3">
    <source>
        <dbReference type="EMBL" id="NSX55405.1"/>
    </source>
</evidence>
<dbReference type="Gene3D" id="2.40.30.170">
    <property type="match status" value="1"/>
</dbReference>
<dbReference type="InterPro" id="IPR058625">
    <property type="entry name" value="MdtA-like_BSH"/>
</dbReference>
<comment type="caution">
    <text evidence="3">The sequence shown here is derived from an EMBL/GenBank/DDBJ whole genome shotgun (WGS) entry which is preliminary data.</text>
</comment>
<dbReference type="SUPFAM" id="SSF111369">
    <property type="entry name" value="HlyD-like secretion proteins"/>
    <property type="match status" value="1"/>
</dbReference>
<gene>
    <name evidence="3" type="ORF">HRQ87_11380</name>
</gene>
<feature type="domain" description="Multidrug resistance protein MdtA-like barrel-sandwich hybrid" evidence="2">
    <location>
        <begin position="4"/>
        <end position="152"/>
    </location>
</feature>
<feature type="coiled-coil region" evidence="1">
    <location>
        <begin position="99"/>
        <end position="126"/>
    </location>
</feature>
<accession>A0ABX2IWD4</accession>
<dbReference type="PANTHER" id="PTHR30469">
    <property type="entry name" value="MULTIDRUG RESISTANCE PROTEIN MDTA"/>
    <property type="match status" value="1"/>
</dbReference>
<dbReference type="Gene3D" id="2.40.50.100">
    <property type="match status" value="1"/>
</dbReference>
<sequence>MRLAARREGLIAEVMVTEGIRVQANQPLARIDDTAARLQLGIARDELRQTELSSELASLRAEQAQAEAARLAPLADADAIPARQADEALRAADVAALEARSAVLAIELARQRVAQQEQEVEAHVIRAPIAGLILRSSARVGDGTSTSTITEMFLLAPDAPRVVRADLDEQFVGLVEPGQRAEILLERGSGESLAGEVLRVAAVFGTPGQTAGTDARTIQIVVRIDEDPGVTNRLILGQRMIVRVLR</sequence>
<evidence type="ECO:0000259" key="2">
    <source>
        <dbReference type="Pfam" id="PF25917"/>
    </source>
</evidence>